<dbReference type="PROSITE" id="PS51257">
    <property type="entry name" value="PROKAR_LIPOPROTEIN"/>
    <property type="match status" value="1"/>
</dbReference>
<dbReference type="Pfam" id="PF00089">
    <property type="entry name" value="Trypsin"/>
    <property type="match status" value="1"/>
</dbReference>
<dbReference type="EnsemblMetazoa" id="XM_029492067.1">
    <property type="protein sequence ID" value="XP_029347927.1"/>
    <property type="gene ID" value="LOC100575913"/>
</dbReference>
<organism evidence="7 8">
    <name type="scientific">Acyrthosiphon pisum</name>
    <name type="common">Pea aphid</name>
    <dbReference type="NCBI Taxonomy" id="7029"/>
    <lineage>
        <taxon>Eukaryota</taxon>
        <taxon>Metazoa</taxon>
        <taxon>Ecdysozoa</taxon>
        <taxon>Arthropoda</taxon>
        <taxon>Hexapoda</taxon>
        <taxon>Insecta</taxon>
        <taxon>Pterygota</taxon>
        <taxon>Neoptera</taxon>
        <taxon>Paraneoptera</taxon>
        <taxon>Hemiptera</taxon>
        <taxon>Sternorrhyncha</taxon>
        <taxon>Aphidomorpha</taxon>
        <taxon>Aphidoidea</taxon>
        <taxon>Aphididae</taxon>
        <taxon>Macrosiphini</taxon>
        <taxon>Acyrthosiphon</taxon>
    </lineage>
</organism>
<evidence type="ECO:0000256" key="5">
    <source>
        <dbReference type="SAM" id="SignalP"/>
    </source>
</evidence>
<dbReference type="Proteomes" id="UP000007819">
    <property type="component" value="Unassembled WGS sequence"/>
</dbReference>
<feature type="signal peptide" evidence="5">
    <location>
        <begin position="1"/>
        <end position="16"/>
    </location>
</feature>
<evidence type="ECO:0000313" key="8">
    <source>
        <dbReference type="Proteomes" id="UP000007819"/>
    </source>
</evidence>
<dbReference type="PANTHER" id="PTHR24276">
    <property type="entry name" value="POLYSERASE-RELATED"/>
    <property type="match status" value="1"/>
</dbReference>
<evidence type="ECO:0000256" key="2">
    <source>
        <dbReference type="ARBA" id="ARBA00022801"/>
    </source>
</evidence>
<dbReference type="GeneID" id="100575913"/>
<dbReference type="KEGG" id="api:100575913"/>
<feature type="domain" description="Peptidase S1" evidence="6">
    <location>
        <begin position="28"/>
        <end position="124"/>
    </location>
</feature>
<dbReference type="SUPFAM" id="SSF50494">
    <property type="entry name" value="Trypsin-like serine proteases"/>
    <property type="match status" value="1"/>
</dbReference>
<dbReference type="PROSITE" id="PS00134">
    <property type="entry name" value="TRYPSIN_HIS"/>
    <property type="match status" value="1"/>
</dbReference>
<sequence>MKNIIILLLSIIAACSFEQNSTNYKGLISNGVQYDPKEFPYVTTILLFEDNGANYSVCTGSLITKYFVITATHCLLDKTIKLIRVYAGPMANSKYHKVKQVYIHKDFRLSNPSEGSDVGLIKVSV</sequence>
<keyword evidence="4" id="KW-1015">Disulfide bond</keyword>
<evidence type="ECO:0000313" key="7">
    <source>
        <dbReference type="EnsemblMetazoa" id="XP_029347927.1"/>
    </source>
</evidence>
<keyword evidence="5" id="KW-0732">Signal</keyword>
<dbReference type="OrthoDB" id="6604662at2759"/>
<proteinExistence type="predicted"/>
<dbReference type="InterPro" id="IPR050430">
    <property type="entry name" value="Peptidase_S1"/>
</dbReference>
<reference evidence="7" key="2">
    <citation type="submission" date="2022-06" db="UniProtKB">
        <authorList>
            <consortium name="EnsemblMetazoa"/>
        </authorList>
    </citation>
    <scope>IDENTIFICATION</scope>
</reference>
<evidence type="ECO:0000256" key="3">
    <source>
        <dbReference type="ARBA" id="ARBA00022825"/>
    </source>
</evidence>
<dbReference type="GO" id="GO:0006508">
    <property type="term" value="P:proteolysis"/>
    <property type="evidence" value="ECO:0007669"/>
    <property type="project" value="UniProtKB-KW"/>
</dbReference>
<dbReference type="InterPro" id="IPR001254">
    <property type="entry name" value="Trypsin_dom"/>
</dbReference>
<dbReference type="Gene3D" id="2.40.10.10">
    <property type="entry name" value="Trypsin-like serine proteases"/>
    <property type="match status" value="1"/>
</dbReference>
<dbReference type="GO" id="GO:0004252">
    <property type="term" value="F:serine-type endopeptidase activity"/>
    <property type="evidence" value="ECO:0007669"/>
    <property type="project" value="InterPro"/>
</dbReference>
<dbReference type="RefSeq" id="XP_029347927.1">
    <property type="nucleotide sequence ID" value="XM_029492067.1"/>
</dbReference>
<keyword evidence="8" id="KW-1185">Reference proteome</keyword>
<protein>
    <recommendedName>
        <fullName evidence="6">Peptidase S1 domain-containing protein</fullName>
    </recommendedName>
</protein>
<keyword evidence="3" id="KW-0720">Serine protease</keyword>
<accession>A0A8R2JWG7</accession>
<reference evidence="8" key="1">
    <citation type="submission" date="2010-06" db="EMBL/GenBank/DDBJ databases">
        <authorList>
            <person name="Jiang H."/>
            <person name="Abraham K."/>
            <person name="Ali S."/>
            <person name="Alsbrooks S.L."/>
            <person name="Anim B.N."/>
            <person name="Anosike U.S."/>
            <person name="Attaway T."/>
            <person name="Bandaranaike D.P."/>
            <person name="Battles P.K."/>
            <person name="Bell S.N."/>
            <person name="Bell A.V."/>
            <person name="Beltran B."/>
            <person name="Bickham C."/>
            <person name="Bustamante Y."/>
            <person name="Caleb T."/>
            <person name="Canada A."/>
            <person name="Cardenas V."/>
            <person name="Carter K."/>
            <person name="Chacko J."/>
            <person name="Chandrabose M.N."/>
            <person name="Chavez D."/>
            <person name="Chavez A."/>
            <person name="Chen L."/>
            <person name="Chu H.-S."/>
            <person name="Claassen K.J."/>
            <person name="Cockrell R."/>
            <person name="Collins M."/>
            <person name="Cooper J.A."/>
            <person name="Cree A."/>
            <person name="Curry S.M."/>
            <person name="Da Y."/>
            <person name="Dao M.D."/>
            <person name="Das B."/>
            <person name="Davila M.-L."/>
            <person name="Davy-Carroll L."/>
            <person name="Denson S."/>
            <person name="Dinh H."/>
            <person name="Ebong V.E."/>
            <person name="Edwards J.R."/>
            <person name="Egan A."/>
            <person name="El-Daye J."/>
            <person name="Escobedo L."/>
            <person name="Fernandez S."/>
            <person name="Fernando P.R."/>
            <person name="Flagg N."/>
            <person name="Forbes L.D."/>
            <person name="Fowler R.G."/>
            <person name="Fu Q."/>
            <person name="Gabisi R.A."/>
            <person name="Ganer J."/>
            <person name="Garbino Pronczuk A."/>
            <person name="Garcia R.M."/>
            <person name="Garner T."/>
            <person name="Garrett T.E."/>
            <person name="Gonzalez D.A."/>
            <person name="Hamid H."/>
            <person name="Hawkins E.S."/>
            <person name="Hirani K."/>
            <person name="Hogues M.E."/>
            <person name="Hollins B."/>
            <person name="Hsiao C.-H."/>
            <person name="Jabil R."/>
            <person name="James M.L."/>
            <person name="Jhangiani S.N."/>
            <person name="Johnson B."/>
            <person name="Johnson Q."/>
            <person name="Joshi V."/>
            <person name="Kalu J.B."/>
            <person name="Kam C."/>
            <person name="Kashfia A."/>
            <person name="Keebler J."/>
            <person name="Kisamo H."/>
            <person name="Kovar C.L."/>
            <person name="Lago L.A."/>
            <person name="Lai C.-Y."/>
            <person name="Laidlaw J."/>
            <person name="Lara F."/>
            <person name="Le T.-K."/>
            <person name="Lee S.L."/>
            <person name="Legall F.H."/>
            <person name="Lemon S.J."/>
            <person name="Lewis L.R."/>
            <person name="Li B."/>
            <person name="Liu Y."/>
            <person name="Liu Y.-S."/>
            <person name="Lopez J."/>
            <person name="Lozado R.J."/>
            <person name="Lu J."/>
            <person name="Madu R.C."/>
            <person name="Maheshwari M."/>
            <person name="Maheshwari R."/>
            <person name="Malloy K."/>
            <person name="Martinez E."/>
            <person name="Mathew T."/>
            <person name="Mercado I.C."/>
            <person name="Mercado C."/>
            <person name="Meyer B."/>
            <person name="Montgomery K."/>
            <person name="Morgan M.B."/>
            <person name="Munidasa M."/>
            <person name="Nazareth L.V."/>
            <person name="Nelson J."/>
            <person name="Ng B.M."/>
            <person name="Nguyen N.B."/>
            <person name="Nguyen P.Q."/>
            <person name="Nguyen T."/>
            <person name="Obregon M."/>
            <person name="Okwuonu G.O."/>
            <person name="Onwere C.G."/>
            <person name="Orozco G."/>
            <person name="Parra A."/>
            <person name="Patel S."/>
            <person name="Patil S."/>
            <person name="Perez A."/>
            <person name="Perez Y."/>
            <person name="Pham C."/>
            <person name="Primus E.L."/>
            <person name="Pu L.-L."/>
            <person name="Puazo M."/>
            <person name="Qin X."/>
            <person name="Quiroz J.B."/>
            <person name="Reese J."/>
            <person name="Richards S."/>
            <person name="Rives C.M."/>
            <person name="Robberts R."/>
            <person name="Ruiz S.J."/>
            <person name="Ruiz M.J."/>
            <person name="Santibanez J."/>
            <person name="Schneider B.W."/>
            <person name="Sisson I."/>
            <person name="Smith M."/>
            <person name="Sodergren E."/>
            <person name="Song X.-Z."/>
            <person name="Song B.B."/>
            <person name="Summersgill H."/>
            <person name="Thelus R."/>
            <person name="Thornton R.D."/>
            <person name="Trejos Z.Y."/>
            <person name="Usmani K."/>
            <person name="Vattathil S."/>
            <person name="Villasana D."/>
            <person name="Walker D.L."/>
            <person name="Wang S."/>
            <person name="Wang K."/>
            <person name="White C.S."/>
            <person name="Williams A.C."/>
            <person name="Williamson J."/>
            <person name="Wilson K."/>
            <person name="Woghiren I.O."/>
            <person name="Woodworth J.R."/>
            <person name="Worley K.C."/>
            <person name="Wright R.A."/>
            <person name="Wu W."/>
            <person name="Young L."/>
            <person name="Zhang L."/>
            <person name="Zhang J."/>
            <person name="Zhu Y."/>
            <person name="Muzny D.M."/>
            <person name="Weinstock G."/>
            <person name="Gibbs R.A."/>
        </authorList>
    </citation>
    <scope>NUCLEOTIDE SEQUENCE [LARGE SCALE GENOMIC DNA]</scope>
    <source>
        <strain evidence="8">LSR1</strain>
    </source>
</reference>
<dbReference type="InterPro" id="IPR018114">
    <property type="entry name" value="TRYPSIN_HIS"/>
</dbReference>
<feature type="chain" id="PRO_5035825474" description="Peptidase S1 domain-containing protein" evidence="5">
    <location>
        <begin position="17"/>
        <end position="125"/>
    </location>
</feature>
<evidence type="ECO:0000256" key="1">
    <source>
        <dbReference type="ARBA" id="ARBA00022670"/>
    </source>
</evidence>
<dbReference type="InterPro" id="IPR009003">
    <property type="entry name" value="Peptidase_S1_PA"/>
</dbReference>
<evidence type="ECO:0000256" key="4">
    <source>
        <dbReference type="ARBA" id="ARBA00023157"/>
    </source>
</evidence>
<dbReference type="AlphaFoldDB" id="A0A8R2JWG7"/>
<keyword evidence="1" id="KW-0645">Protease</keyword>
<dbReference type="InterPro" id="IPR043504">
    <property type="entry name" value="Peptidase_S1_PA_chymotrypsin"/>
</dbReference>
<evidence type="ECO:0000259" key="6">
    <source>
        <dbReference type="Pfam" id="PF00089"/>
    </source>
</evidence>
<name>A0A8R2JWG7_ACYPI</name>
<dbReference type="PANTHER" id="PTHR24276:SF98">
    <property type="entry name" value="FI18310P1-RELATED"/>
    <property type="match status" value="1"/>
</dbReference>
<keyword evidence="2" id="KW-0378">Hydrolase</keyword>